<dbReference type="Proteomes" id="UP000177091">
    <property type="component" value="Unassembled WGS sequence"/>
</dbReference>
<gene>
    <name evidence="1" type="ORF">A2112_01405</name>
</gene>
<dbReference type="SUPFAM" id="SSF46689">
    <property type="entry name" value="Homeodomain-like"/>
    <property type="match status" value="1"/>
</dbReference>
<reference evidence="1 2" key="1">
    <citation type="journal article" date="2016" name="Nat. Commun.">
        <title>Thousands of microbial genomes shed light on interconnected biogeochemical processes in an aquifer system.</title>
        <authorList>
            <person name="Anantharaman K."/>
            <person name="Brown C.T."/>
            <person name="Hug L.A."/>
            <person name="Sharon I."/>
            <person name="Castelle C.J."/>
            <person name="Probst A.J."/>
            <person name="Thomas B.C."/>
            <person name="Singh A."/>
            <person name="Wilkins M.J."/>
            <person name="Karaoz U."/>
            <person name="Brodie E.L."/>
            <person name="Williams K.H."/>
            <person name="Hubbard S.S."/>
            <person name="Banfield J.F."/>
        </authorList>
    </citation>
    <scope>NUCLEOTIDE SEQUENCE [LARGE SCALE GENOMIC DNA]</scope>
</reference>
<dbReference type="InterPro" id="IPR009057">
    <property type="entry name" value="Homeodomain-like_sf"/>
</dbReference>
<dbReference type="AlphaFoldDB" id="A0A1F7WNW0"/>
<sequence length="232" mass="27426">MVPRSKKIIWPKEIKGKARKLRKRGFSYSKISRDLGVAKSTLHPWISDIKRPGYITEADKRAHLNRIRILAARAHREHRLEKIEKIRQKVIKEVAKYSVYNTYYLKSLLAMLYWAEGTKGRGTLAFANTDPKLSLLFLTLLRKSYLIDEEKLRIRLHVHSYHPIKETRKFWSRLLGIPESKFGKIYIKKRSRTRKFRKNFAGICFIKYHNEDLRIEILEQAKAIADRLVPVA</sequence>
<evidence type="ECO:0000313" key="1">
    <source>
        <dbReference type="EMBL" id="OGM04526.1"/>
    </source>
</evidence>
<name>A0A1F7WNW0_9BACT</name>
<organism evidence="1 2">
    <name type="scientific">Candidatus Woesebacteria bacterium GWA1_42_12</name>
    <dbReference type="NCBI Taxonomy" id="1802472"/>
    <lineage>
        <taxon>Bacteria</taxon>
        <taxon>Candidatus Woeseibacteriota</taxon>
    </lineage>
</organism>
<dbReference type="Gene3D" id="1.10.10.10">
    <property type="entry name" value="Winged helix-like DNA-binding domain superfamily/Winged helix DNA-binding domain"/>
    <property type="match status" value="1"/>
</dbReference>
<dbReference type="EMBL" id="MGFK01000011">
    <property type="protein sequence ID" value="OGM04526.1"/>
    <property type="molecule type" value="Genomic_DNA"/>
</dbReference>
<protein>
    <submittedName>
        <fullName evidence="1">Uncharacterized protein</fullName>
    </submittedName>
</protein>
<comment type="caution">
    <text evidence="1">The sequence shown here is derived from an EMBL/GenBank/DDBJ whole genome shotgun (WGS) entry which is preliminary data.</text>
</comment>
<proteinExistence type="predicted"/>
<dbReference type="InterPro" id="IPR036388">
    <property type="entry name" value="WH-like_DNA-bd_sf"/>
</dbReference>
<accession>A0A1F7WNW0</accession>
<evidence type="ECO:0000313" key="2">
    <source>
        <dbReference type="Proteomes" id="UP000177091"/>
    </source>
</evidence>